<organism evidence="2 3">
    <name type="scientific">Marasmius crinis-equi</name>
    <dbReference type="NCBI Taxonomy" id="585013"/>
    <lineage>
        <taxon>Eukaryota</taxon>
        <taxon>Fungi</taxon>
        <taxon>Dikarya</taxon>
        <taxon>Basidiomycota</taxon>
        <taxon>Agaricomycotina</taxon>
        <taxon>Agaricomycetes</taxon>
        <taxon>Agaricomycetidae</taxon>
        <taxon>Agaricales</taxon>
        <taxon>Marasmiineae</taxon>
        <taxon>Marasmiaceae</taxon>
        <taxon>Marasmius</taxon>
    </lineage>
</organism>
<sequence length="97" mass="11006">MELYKPSPTDTKMSPLLLDSHKGLPAAYLQVCGLDPLRDEALLYEKILKEAGVPTKFDIYPGVPHSFEAMFFDIKQAAKLREDFHVGLKWLLEQTKA</sequence>
<comment type="caution">
    <text evidence="2">The sequence shown here is derived from an EMBL/GenBank/DDBJ whole genome shotgun (WGS) entry which is preliminary data.</text>
</comment>
<dbReference type="Gene3D" id="3.40.50.1820">
    <property type="entry name" value="alpha/beta hydrolase"/>
    <property type="match status" value="1"/>
</dbReference>
<reference evidence="2 3" key="1">
    <citation type="submission" date="2024-02" db="EMBL/GenBank/DDBJ databases">
        <title>A draft genome for the cacao thread blight pathogen Marasmius crinis-equi.</title>
        <authorList>
            <person name="Cohen S.P."/>
            <person name="Baruah I.K."/>
            <person name="Amoako-Attah I."/>
            <person name="Bukari Y."/>
            <person name="Meinhardt L.W."/>
            <person name="Bailey B.A."/>
        </authorList>
    </citation>
    <scope>NUCLEOTIDE SEQUENCE [LARGE SCALE GENOMIC DNA]</scope>
    <source>
        <strain evidence="2 3">GH-76</strain>
    </source>
</reference>
<dbReference type="SUPFAM" id="SSF53474">
    <property type="entry name" value="alpha/beta-Hydrolases"/>
    <property type="match status" value="1"/>
</dbReference>
<proteinExistence type="predicted"/>
<dbReference type="EMBL" id="JBAHYK010001084">
    <property type="protein sequence ID" value="KAL0569600.1"/>
    <property type="molecule type" value="Genomic_DNA"/>
</dbReference>
<dbReference type="InterPro" id="IPR029058">
    <property type="entry name" value="AB_hydrolase_fold"/>
</dbReference>
<evidence type="ECO:0000313" key="2">
    <source>
        <dbReference type="EMBL" id="KAL0569600.1"/>
    </source>
</evidence>
<accession>A0ABR3F312</accession>
<evidence type="ECO:0000259" key="1">
    <source>
        <dbReference type="Pfam" id="PF07859"/>
    </source>
</evidence>
<dbReference type="InterPro" id="IPR013094">
    <property type="entry name" value="AB_hydrolase_3"/>
</dbReference>
<dbReference type="Proteomes" id="UP001465976">
    <property type="component" value="Unassembled WGS sequence"/>
</dbReference>
<gene>
    <name evidence="2" type="ORF">V5O48_012363</name>
</gene>
<dbReference type="Pfam" id="PF07859">
    <property type="entry name" value="Abhydrolase_3"/>
    <property type="match status" value="1"/>
</dbReference>
<name>A0ABR3F312_9AGAR</name>
<keyword evidence="3" id="KW-1185">Reference proteome</keyword>
<evidence type="ECO:0000313" key="3">
    <source>
        <dbReference type="Proteomes" id="UP001465976"/>
    </source>
</evidence>
<feature type="domain" description="Alpha/beta hydrolase fold-3" evidence="1">
    <location>
        <begin position="8"/>
        <end position="67"/>
    </location>
</feature>
<protein>
    <recommendedName>
        <fullName evidence="1">Alpha/beta hydrolase fold-3 domain-containing protein</fullName>
    </recommendedName>
</protein>